<dbReference type="InterPro" id="IPR008930">
    <property type="entry name" value="Terpenoid_cyclase/PrenylTrfase"/>
</dbReference>
<feature type="signal peptide" evidence="1">
    <location>
        <begin position="1"/>
        <end position="26"/>
    </location>
</feature>
<evidence type="ECO:0000313" key="3">
    <source>
        <dbReference type="Proteomes" id="UP000318741"/>
    </source>
</evidence>
<dbReference type="SUPFAM" id="SSF48239">
    <property type="entry name" value="Terpenoid cyclases/Protein prenyltransferases"/>
    <property type="match status" value="1"/>
</dbReference>
<reference evidence="2 3" key="1">
    <citation type="submission" date="2019-02" db="EMBL/GenBank/DDBJ databases">
        <title>Deep-cultivation of Planctomycetes and their phenomic and genomic characterization uncovers novel biology.</title>
        <authorList>
            <person name="Wiegand S."/>
            <person name="Jogler M."/>
            <person name="Boedeker C."/>
            <person name="Pinto D."/>
            <person name="Vollmers J."/>
            <person name="Rivas-Marin E."/>
            <person name="Kohn T."/>
            <person name="Peeters S.H."/>
            <person name="Heuer A."/>
            <person name="Rast P."/>
            <person name="Oberbeckmann S."/>
            <person name="Bunk B."/>
            <person name="Jeske O."/>
            <person name="Meyerdierks A."/>
            <person name="Storesund J.E."/>
            <person name="Kallscheuer N."/>
            <person name="Luecker S."/>
            <person name="Lage O.M."/>
            <person name="Pohl T."/>
            <person name="Merkel B.J."/>
            <person name="Hornburger P."/>
            <person name="Mueller R.-W."/>
            <person name="Bruemmer F."/>
            <person name="Labrenz M."/>
            <person name="Spormann A.M."/>
            <person name="Op den Camp H."/>
            <person name="Overmann J."/>
            <person name="Amann R."/>
            <person name="Jetten M.S.M."/>
            <person name="Mascher T."/>
            <person name="Medema M.H."/>
            <person name="Devos D.P."/>
            <person name="Kaster A.-K."/>
            <person name="Ovreas L."/>
            <person name="Rohde M."/>
            <person name="Galperin M.Y."/>
            <person name="Jogler C."/>
        </authorList>
    </citation>
    <scope>NUCLEOTIDE SEQUENCE [LARGE SCALE GENOMIC DNA]</scope>
    <source>
        <strain evidence="2 3">CA12</strain>
    </source>
</reference>
<organism evidence="2 3">
    <name type="scientific">Alienimonas californiensis</name>
    <dbReference type="NCBI Taxonomy" id="2527989"/>
    <lineage>
        <taxon>Bacteria</taxon>
        <taxon>Pseudomonadati</taxon>
        <taxon>Planctomycetota</taxon>
        <taxon>Planctomycetia</taxon>
        <taxon>Planctomycetales</taxon>
        <taxon>Planctomycetaceae</taxon>
        <taxon>Alienimonas</taxon>
    </lineage>
</organism>
<accession>A0A517P5B8</accession>
<evidence type="ECO:0008006" key="4">
    <source>
        <dbReference type="Google" id="ProtNLM"/>
    </source>
</evidence>
<dbReference type="AlphaFoldDB" id="A0A517P5B8"/>
<proteinExistence type="predicted"/>
<keyword evidence="3" id="KW-1185">Reference proteome</keyword>
<dbReference type="RefSeq" id="WP_207622126.1">
    <property type="nucleotide sequence ID" value="NZ_CP036265.1"/>
</dbReference>
<evidence type="ECO:0000313" key="2">
    <source>
        <dbReference type="EMBL" id="QDT14578.1"/>
    </source>
</evidence>
<dbReference type="Gene3D" id="1.50.10.20">
    <property type="match status" value="2"/>
</dbReference>
<feature type="chain" id="PRO_5021940533" description="Prenyltransferase and squalene oxidase repeat protein" evidence="1">
    <location>
        <begin position="27"/>
        <end position="353"/>
    </location>
</feature>
<evidence type="ECO:0000256" key="1">
    <source>
        <dbReference type="SAM" id="SignalP"/>
    </source>
</evidence>
<dbReference type="EMBL" id="CP036265">
    <property type="protein sequence ID" value="QDT14578.1"/>
    <property type="molecule type" value="Genomic_DNA"/>
</dbReference>
<name>A0A517P5B8_9PLAN</name>
<dbReference type="Proteomes" id="UP000318741">
    <property type="component" value="Chromosome"/>
</dbReference>
<gene>
    <name evidence="2" type="ORF">CA12_06530</name>
</gene>
<dbReference type="KEGG" id="acaf:CA12_06530"/>
<dbReference type="CDD" id="cd00688">
    <property type="entry name" value="ISOPREN_C2_like"/>
    <property type="match status" value="1"/>
</dbReference>
<keyword evidence="1" id="KW-0732">Signal</keyword>
<protein>
    <recommendedName>
        <fullName evidence="4">Prenyltransferase and squalene oxidase repeat protein</fullName>
    </recommendedName>
</protein>
<sequence precursor="true">MFRIVSSAVLCGVAFAAAASPAPAVANVAAQQPDAATKAVVRRGLDYLARTQSQQGYWAAGNGGYRAAMTALAGTALLAEGSTTTRGRYAPNVRRAVDYLLSVSRENGLIGSESDSHYTYGHGFGMLFLAQVYGEEEDQERRTELKGVLNRAVKFTIAAQTSRGGWGYVSAKEGNDFDEGSTCVTQVQGLRACRNAGIPVPKDVIDRANKYIRDCMTPEGGVQYSIKGGGARPAISGAAIACLFSAGEQDDPMAQKLMEYCEKNIWPADGGASAGYGGYWHYKHFYYAQVMYRDPERWPQYRDFLAGQIRPKQTTGGPNDGAFVDGQIGPAYVTAMNCTILQLDNGFLPIYQR</sequence>